<dbReference type="AlphaFoldDB" id="D9MP26"/>
<proteinExistence type="predicted"/>
<feature type="region of interest" description="Disordered" evidence="1">
    <location>
        <begin position="1"/>
        <end position="27"/>
    </location>
</feature>
<reference evidence="2" key="1">
    <citation type="journal article" date="2011" name="Appl. Environ. Microbiol.">
        <title>Metagenomic analysis reveals unexpected subgenomic diversity of magnetotactic bacteria within the phylum Nitrospirae.</title>
        <authorList>
            <person name="Lin W."/>
            <person name="Jogler C."/>
            <person name="Schuler D."/>
            <person name="Pan Y."/>
        </authorList>
    </citation>
    <scope>NUCLEOTIDE SEQUENCE</scope>
</reference>
<accession>D9MP26</accession>
<evidence type="ECO:0000256" key="1">
    <source>
        <dbReference type="SAM" id="MobiDB-lite"/>
    </source>
</evidence>
<organism evidence="2">
    <name type="scientific">uncultured Nitrospirae bacterium MY3-5B</name>
    <dbReference type="NCBI Taxonomy" id="798578"/>
    <lineage>
        <taxon>Bacteria</taxon>
        <taxon>Pseudomonadati</taxon>
        <taxon>Nitrospirota</taxon>
        <taxon>environmental samples</taxon>
    </lineage>
</organism>
<gene>
    <name evidence="2" type="ORF">LW3_0120</name>
</gene>
<dbReference type="EMBL" id="HM454281">
    <property type="protein sequence ID" value="ADI87715.1"/>
    <property type="molecule type" value="Genomic_DNA"/>
</dbReference>
<evidence type="ECO:0000313" key="2">
    <source>
        <dbReference type="EMBL" id="ADI87715.1"/>
    </source>
</evidence>
<protein>
    <submittedName>
        <fullName evidence="2">Uncharacterized protein</fullName>
    </submittedName>
</protein>
<sequence>MRAAPEFTSRFLISPSPSSASSGTETQPAAVIARYEAHHCGQFSAQIATVAPVATPEPLRRPAMEIDLLNVSPYVYVRQLTP</sequence>
<name>D9MP26_9BACT</name>